<dbReference type="Gene3D" id="3.20.20.300">
    <property type="entry name" value="Glycoside hydrolase, family 3, N-terminal domain"/>
    <property type="match status" value="1"/>
</dbReference>
<comment type="caution">
    <text evidence="5">The sequence shown here is derived from an EMBL/GenBank/DDBJ whole genome shotgun (WGS) entry which is preliminary data.</text>
</comment>
<dbReference type="GO" id="GO:0004553">
    <property type="term" value="F:hydrolase activity, hydrolyzing O-glycosyl compounds"/>
    <property type="evidence" value="ECO:0007669"/>
    <property type="project" value="InterPro"/>
</dbReference>
<gene>
    <name evidence="5" type="ORF">Dpep_1211</name>
</gene>
<accession>D2Z6Z0</accession>
<dbReference type="AlphaFoldDB" id="D2Z6Z0"/>
<dbReference type="EMBL" id="ABTR02000001">
    <property type="protein sequence ID" value="EFC91237.1"/>
    <property type="molecule type" value="Genomic_DNA"/>
</dbReference>
<dbReference type="PRINTS" id="PR00133">
    <property type="entry name" value="GLHYDRLASE3"/>
</dbReference>
<dbReference type="InterPro" id="IPR017853">
    <property type="entry name" value="GH"/>
</dbReference>
<dbReference type="PANTHER" id="PTHR30480">
    <property type="entry name" value="BETA-HEXOSAMINIDASE-RELATED"/>
    <property type="match status" value="1"/>
</dbReference>
<evidence type="ECO:0000256" key="3">
    <source>
        <dbReference type="ARBA" id="ARBA00023295"/>
    </source>
</evidence>
<dbReference type="SUPFAM" id="SSF51445">
    <property type="entry name" value="(Trans)glycosidases"/>
    <property type="match status" value="1"/>
</dbReference>
<dbReference type="eggNOG" id="COG1472">
    <property type="taxonomic scope" value="Bacteria"/>
</dbReference>
<organism evidence="5 6">
    <name type="scientific">Dethiosulfovibrio peptidovorans DSM 11002</name>
    <dbReference type="NCBI Taxonomy" id="469381"/>
    <lineage>
        <taxon>Bacteria</taxon>
        <taxon>Thermotogati</taxon>
        <taxon>Synergistota</taxon>
        <taxon>Synergistia</taxon>
        <taxon>Synergistales</taxon>
        <taxon>Dethiosulfovibrionaceae</taxon>
        <taxon>Dethiosulfovibrio</taxon>
    </lineage>
</organism>
<dbReference type="PaxDb" id="469381-Dpep_1211"/>
<keyword evidence="2 5" id="KW-0378">Hydrolase</keyword>
<name>D2Z6Z0_9BACT</name>
<proteinExistence type="inferred from homology"/>
<dbReference type="Pfam" id="PF00933">
    <property type="entry name" value="Glyco_hydro_3"/>
    <property type="match status" value="1"/>
</dbReference>
<evidence type="ECO:0000313" key="5">
    <source>
        <dbReference type="EMBL" id="EFC91237.1"/>
    </source>
</evidence>
<evidence type="ECO:0000256" key="1">
    <source>
        <dbReference type="ARBA" id="ARBA00005336"/>
    </source>
</evidence>
<dbReference type="InterPro" id="IPR001764">
    <property type="entry name" value="Glyco_hydro_3_N"/>
</dbReference>
<dbReference type="Proteomes" id="UP000006427">
    <property type="component" value="Unassembled WGS sequence"/>
</dbReference>
<dbReference type="NCBIfam" id="NF003740">
    <property type="entry name" value="PRK05337.1"/>
    <property type="match status" value="1"/>
</dbReference>
<dbReference type="Gene3D" id="3.40.50.1700">
    <property type="entry name" value="Glycoside hydrolase family 3 C-terminal domain"/>
    <property type="match status" value="1"/>
</dbReference>
<dbReference type="PROSITE" id="PS00775">
    <property type="entry name" value="GLYCOSYL_HYDROL_F3"/>
    <property type="match status" value="1"/>
</dbReference>
<dbReference type="PANTHER" id="PTHR30480:SF16">
    <property type="entry name" value="GLYCOSIDE HYDROLASE FAMILY 3 DOMAIN PROTEIN"/>
    <property type="match status" value="1"/>
</dbReference>
<keyword evidence="3" id="KW-0326">Glycosidase</keyword>
<reference evidence="5 6" key="1">
    <citation type="journal article" date="2010" name="Stand. Genomic Sci.">
        <title>Permanent draft genome sequence of Dethiosulfovibrio peptidovorans type strain (SEBR 4207).</title>
        <authorList>
            <person name="Labutti K."/>
            <person name="Mayilraj S."/>
            <person name="Clum A."/>
            <person name="Lucas S."/>
            <person name="Glavina Del Rio T."/>
            <person name="Nolan M."/>
            <person name="Tice H."/>
            <person name="Cheng J.F."/>
            <person name="Pitluck S."/>
            <person name="Liolios K."/>
            <person name="Ivanova N."/>
            <person name="Mavromatis K."/>
            <person name="Mikhailova N."/>
            <person name="Pati A."/>
            <person name="Goodwin L."/>
            <person name="Chen A."/>
            <person name="Palaniappan K."/>
            <person name="Land M."/>
            <person name="Hauser L."/>
            <person name="Chang Y.J."/>
            <person name="Jeffries C.D."/>
            <person name="Rohde M."/>
            <person name="Spring S."/>
            <person name="Goker M."/>
            <person name="Woyke T."/>
            <person name="Bristow J."/>
            <person name="Eisen J.A."/>
            <person name="Markowitz V."/>
            <person name="Hugenholtz P."/>
            <person name="Kyrpides N.C."/>
            <person name="Klenk H.P."/>
            <person name="Lapidus A."/>
        </authorList>
    </citation>
    <scope>NUCLEOTIDE SEQUENCE [LARGE SCALE GENOMIC DNA]</scope>
    <source>
        <strain evidence="5 6">DSM 11002</strain>
    </source>
</reference>
<dbReference type="SUPFAM" id="SSF52279">
    <property type="entry name" value="Beta-D-glucan exohydrolase, C-terminal domain"/>
    <property type="match status" value="1"/>
</dbReference>
<evidence type="ECO:0000313" key="6">
    <source>
        <dbReference type="Proteomes" id="UP000006427"/>
    </source>
</evidence>
<protein>
    <submittedName>
        <fullName evidence="5">Glycoside hydrolase family 3 domain protein</fullName>
    </submittedName>
</protein>
<dbReference type="STRING" id="469381.Dpep_1211"/>
<evidence type="ECO:0000256" key="2">
    <source>
        <dbReference type="ARBA" id="ARBA00022801"/>
    </source>
</evidence>
<comment type="similarity">
    <text evidence="1">Belongs to the glycosyl hydrolase 3 family.</text>
</comment>
<evidence type="ECO:0000259" key="4">
    <source>
        <dbReference type="Pfam" id="PF00933"/>
    </source>
</evidence>
<dbReference type="GO" id="GO:0009254">
    <property type="term" value="P:peptidoglycan turnover"/>
    <property type="evidence" value="ECO:0007669"/>
    <property type="project" value="TreeGrafter"/>
</dbReference>
<dbReference type="InterPro" id="IPR019800">
    <property type="entry name" value="Glyco_hydro_3_AS"/>
</dbReference>
<feature type="domain" description="Glycoside hydrolase family 3 N-terminal" evidence="4">
    <location>
        <begin position="36"/>
        <end position="359"/>
    </location>
</feature>
<dbReference type="GO" id="GO:0005975">
    <property type="term" value="P:carbohydrate metabolic process"/>
    <property type="evidence" value="ECO:0007669"/>
    <property type="project" value="InterPro"/>
</dbReference>
<dbReference type="InterPro" id="IPR050226">
    <property type="entry name" value="NagZ_Beta-hexosaminidase"/>
</dbReference>
<keyword evidence="6" id="KW-1185">Reference proteome</keyword>
<dbReference type="InterPro" id="IPR036962">
    <property type="entry name" value="Glyco_hydro_3_N_sf"/>
</dbReference>
<dbReference type="InterPro" id="IPR036881">
    <property type="entry name" value="Glyco_hydro_3_C_sf"/>
</dbReference>
<sequence>MFSVREERSVTMEFRRIAAALGALALLASSPVWAMTLEEKAGQVLALSFSGTSLDEETRFRLEEIKPGGLILYGKNVESLSQVRSLLSSIRERVRLDIPLMVAVDQEGGTVARIRGHGADFPGNMALGATGDPDLAERQGFIMGRQLKSLGIDLDYAPVVDVNSNPSNPIIGVRSFGDDVATVSSMGASMIKGFSRARMGCSAKHFPGHGDVDIDSHLGLPVLNRSLESMRYLEFPPFRSAVEAGVPAVMTAHIVVPSLTGELPATLSPEAISLLRDEMGFEGVVLSDSMGMRAISNGWGVPDAVVMALRAGVDFVLLGADPAFPPEGHREVRDRIVEAVRSGELDKARLDDAVERILRWKDDMGLFSGEVRPDWVGGSALAEEIASRSVTLIRSDGPPPPLRKGDHVTLIWPEKRVAAAELLLSRLSDLGVSGRIVLFGGRTAPDVNVNDIKGPVLMGCYDLVRDEPSASFLREVLEEKPDCVSLSMKTPYDLTVLPEAETALACFGDTPPTLEALASILLGEIRPSGHLPVELPGLYPRGWGVSWSSR</sequence>